<name>A0A9P7D6X9_9AGAM</name>
<evidence type="ECO:0000256" key="1">
    <source>
        <dbReference type="ARBA" id="ARBA00023002"/>
    </source>
</evidence>
<comment type="caution">
    <text evidence="2">The sequence shown here is derived from an EMBL/GenBank/DDBJ whole genome shotgun (WGS) entry which is preliminary data.</text>
</comment>
<evidence type="ECO:0000313" key="3">
    <source>
        <dbReference type="Proteomes" id="UP000714275"/>
    </source>
</evidence>
<sequence length="316" mass="34444">MGNVLSWVIDAAPPKAAFSVDQIPDLTGKVIIVTGANTGIGKETAKTLLAHGAKVYIAARNQTASEEAIRQLKQETGNEAIFLKLDLGDLKTIKASAEEFLSKETQLHILINNAGVMVPPIELVTADGYDLQFGTNVLGHYYFTKLLLPILISTAKTTPDGKVRVVNLASCAHLFGGLDFNTFKDGPARKKCSRTNLYNQSKFGNVVLALELAKRYGDQGIISTALNPGNINSDLPRHILPQFPNIAKQIIIKVLLYEVSQGALTQLYAATSPEAASLNGKYLAPWARVRPPRQETQDPQLGKALWDWLEEQVKDV</sequence>
<dbReference type="Pfam" id="PF00106">
    <property type="entry name" value="adh_short"/>
    <property type="match status" value="1"/>
</dbReference>
<evidence type="ECO:0000313" key="2">
    <source>
        <dbReference type="EMBL" id="KAG1780841.1"/>
    </source>
</evidence>
<dbReference type="PANTHER" id="PTHR43157">
    <property type="entry name" value="PHOSPHATIDYLINOSITOL-GLYCAN BIOSYNTHESIS CLASS F PROTEIN-RELATED"/>
    <property type="match status" value="1"/>
</dbReference>
<dbReference type="InterPro" id="IPR002347">
    <property type="entry name" value="SDR_fam"/>
</dbReference>
<reference evidence="2" key="1">
    <citation type="journal article" date="2020" name="New Phytol.">
        <title>Comparative genomics reveals dynamic genome evolution in host specialist ectomycorrhizal fungi.</title>
        <authorList>
            <person name="Lofgren L.A."/>
            <person name="Nguyen N.H."/>
            <person name="Vilgalys R."/>
            <person name="Ruytinx J."/>
            <person name="Liao H.L."/>
            <person name="Branco S."/>
            <person name="Kuo A."/>
            <person name="LaButti K."/>
            <person name="Lipzen A."/>
            <person name="Andreopoulos W."/>
            <person name="Pangilinan J."/>
            <person name="Riley R."/>
            <person name="Hundley H."/>
            <person name="Na H."/>
            <person name="Barry K."/>
            <person name="Grigoriev I.V."/>
            <person name="Stajich J.E."/>
            <person name="Kennedy P.G."/>
        </authorList>
    </citation>
    <scope>NUCLEOTIDE SEQUENCE</scope>
    <source>
        <strain evidence="2">DOB743</strain>
    </source>
</reference>
<evidence type="ECO:0008006" key="4">
    <source>
        <dbReference type="Google" id="ProtNLM"/>
    </source>
</evidence>
<dbReference type="EMBL" id="JABBWD010000007">
    <property type="protein sequence ID" value="KAG1780841.1"/>
    <property type="molecule type" value="Genomic_DNA"/>
</dbReference>
<dbReference type="CDD" id="cd05327">
    <property type="entry name" value="retinol-DH_like_SDR_c_like"/>
    <property type="match status" value="1"/>
</dbReference>
<accession>A0A9P7D6X9</accession>
<dbReference type="InterPro" id="IPR036291">
    <property type="entry name" value="NAD(P)-bd_dom_sf"/>
</dbReference>
<proteinExistence type="predicted"/>
<gene>
    <name evidence="2" type="ORF">EV702DRAFT_963285</name>
</gene>
<dbReference type="Proteomes" id="UP000714275">
    <property type="component" value="Unassembled WGS sequence"/>
</dbReference>
<protein>
    <recommendedName>
        <fullName evidence="4">NAD(P)-binding protein</fullName>
    </recommendedName>
</protein>
<dbReference type="SUPFAM" id="SSF51735">
    <property type="entry name" value="NAD(P)-binding Rossmann-fold domains"/>
    <property type="match status" value="1"/>
</dbReference>
<dbReference type="OrthoDB" id="191139at2759"/>
<dbReference type="Gene3D" id="3.40.50.720">
    <property type="entry name" value="NAD(P)-binding Rossmann-like Domain"/>
    <property type="match status" value="1"/>
</dbReference>
<dbReference type="PRINTS" id="PR00081">
    <property type="entry name" value="GDHRDH"/>
</dbReference>
<keyword evidence="3" id="KW-1185">Reference proteome</keyword>
<organism evidence="2 3">
    <name type="scientific">Suillus placidus</name>
    <dbReference type="NCBI Taxonomy" id="48579"/>
    <lineage>
        <taxon>Eukaryota</taxon>
        <taxon>Fungi</taxon>
        <taxon>Dikarya</taxon>
        <taxon>Basidiomycota</taxon>
        <taxon>Agaricomycotina</taxon>
        <taxon>Agaricomycetes</taxon>
        <taxon>Agaricomycetidae</taxon>
        <taxon>Boletales</taxon>
        <taxon>Suillineae</taxon>
        <taxon>Suillaceae</taxon>
        <taxon>Suillus</taxon>
    </lineage>
</organism>
<keyword evidence="1" id="KW-0560">Oxidoreductase</keyword>
<dbReference type="AlphaFoldDB" id="A0A9P7D6X9"/>
<dbReference type="GO" id="GO:0016491">
    <property type="term" value="F:oxidoreductase activity"/>
    <property type="evidence" value="ECO:0007669"/>
    <property type="project" value="UniProtKB-KW"/>
</dbReference>
<dbReference type="PANTHER" id="PTHR43157:SF31">
    <property type="entry name" value="PHOSPHATIDYLINOSITOL-GLYCAN BIOSYNTHESIS CLASS F PROTEIN"/>
    <property type="match status" value="1"/>
</dbReference>